<reference evidence="9" key="1">
    <citation type="submission" date="2018-09" db="EMBL/GenBank/DDBJ databases">
        <authorList>
            <person name="Kim I."/>
        </authorList>
    </citation>
    <scope>NUCLEOTIDE SEQUENCE [LARGE SCALE GENOMIC DNA]</scope>
    <source>
        <strain evidence="9">DD4a</strain>
    </source>
</reference>
<keyword evidence="3 7" id="KW-0862">Zinc</keyword>
<dbReference type="PANTHER" id="PTHR11002:SF79">
    <property type="entry name" value="CARBONIC ANHYDRASE 2"/>
    <property type="match status" value="1"/>
</dbReference>
<dbReference type="PROSITE" id="PS00704">
    <property type="entry name" value="PROK_CO2_ANHYDRASE_1"/>
    <property type="match status" value="1"/>
</dbReference>
<evidence type="ECO:0000256" key="4">
    <source>
        <dbReference type="ARBA" id="ARBA00023239"/>
    </source>
</evidence>
<feature type="binding site" evidence="7">
    <location>
        <position position="108"/>
    </location>
    <ligand>
        <name>Zn(2+)</name>
        <dbReference type="ChEBI" id="CHEBI:29105"/>
    </ligand>
</feature>
<evidence type="ECO:0000256" key="2">
    <source>
        <dbReference type="ARBA" id="ARBA00012925"/>
    </source>
</evidence>
<dbReference type="GO" id="GO:0015976">
    <property type="term" value="P:carbon utilization"/>
    <property type="evidence" value="ECO:0007669"/>
    <property type="project" value="InterPro"/>
</dbReference>
<dbReference type="RefSeq" id="WP_119481266.1">
    <property type="nucleotide sequence ID" value="NZ_QXTG01000001.1"/>
</dbReference>
<proteinExistence type="inferred from homology"/>
<feature type="binding site" evidence="7">
    <location>
        <position position="105"/>
    </location>
    <ligand>
        <name>Zn(2+)</name>
        <dbReference type="ChEBI" id="CHEBI:29105"/>
    </ligand>
</feature>
<dbReference type="EC" id="4.2.1.1" evidence="2"/>
<feature type="binding site" evidence="7">
    <location>
        <position position="54"/>
    </location>
    <ligand>
        <name>Zn(2+)</name>
        <dbReference type="ChEBI" id="CHEBI:29105"/>
    </ligand>
</feature>
<dbReference type="InterPro" id="IPR001765">
    <property type="entry name" value="Carbonic_anhydrase"/>
</dbReference>
<organism evidence="8 9">
    <name type="scientific">Amnibacterium setariae</name>
    <dbReference type="NCBI Taxonomy" id="2306585"/>
    <lineage>
        <taxon>Bacteria</taxon>
        <taxon>Bacillati</taxon>
        <taxon>Actinomycetota</taxon>
        <taxon>Actinomycetes</taxon>
        <taxon>Micrococcales</taxon>
        <taxon>Microbacteriaceae</taxon>
        <taxon>Amnibacterium</taxon>
    </lineage>
</organism>
<accession>A0A3A1U231</accession>
<keyword evidence="9" id="KW-1185">Reference proteome</keyword>
<evidence type="ECO:0000256" key="3">
    <source>
        <dbReference type="ARBA" id="ARBA00022833"/>
    </source>
</evidence>
<dbReference type="OrthoDB" id="9797527at2"/>
<keyword evidence="7" id="KW-0479">Metal-binding</keyword>
<gene>
    <name evidence="8" type="ORF">D1781_05830</name>
</gene>
<protein>
    <recommendedName>
        <fullName evidence="2">carbonic anhydrase</fullName>
        <ecNumber evidence="2">4.2.1.1</ecNumber>
    </recommendedName>
</protein>
<comment type="caution">
    <text evidence="8">The sequence shown here is derived from an EMBL/GenBank/DDBJ whole genome shotgun (WGS) entry which is preliminary data.</text>
</comment>
<dbReference type="Pfam" id="PF00484">
    <property type="entry name" value="Pro_CA"/>
    <property type="match status" value="1"/>
</dbReference>
<comment type="function">
    <text evidence="5">Catalyzes the reversible hydration of carbon dioxide to form bicarbonate.</text>
</comment>
<evidence type="ECO:0000313" key="8">
    <source>
        <dbReference type="EMBL" id="RIX30904.1"/>
    </source>
</evidence>
<evidence type="ECO:0000256" key="1">
    <source>
        <dbReference type="ARBA" id="ARBA00006217"/>
    </source>
</evidence>
<evidence type="ECO:0000256" key="5">
    <source>
        <dbReference type="ARBA" id="ARBA00024993"/>
    </source>
</evidence>
<dbReference type="InterPro" id="IPR015892">
    <property type="entry name" value="Carbonic_anhydrase_CS"/>
</dbReference>
<comment type="similarity">
    <text evidence="1">Belongs to the beta-class carbonic anhydrase family.</text>
</comment>
<dbReference type="GO" id="GO:0008270">
    <property type="term" value="F:zinc ion binding"/>
    <property type="evidence" value="ECO:0007669"/>
    <property type="project" value="InterPro"/>
</dbReference>
<keyword evidence="4" id="KW-0456">Lyase</keyword>
<dbReference type="SMART" id="SM00947">
    <property type="entry name" value="Pro_CA"/>
    <property type="match status" value="1"/>
</dbReference>
<comment type="cofactor">
    <cofactor evidence="7">
        <name>Zn(2+)</name>
        <dbReference type="ChEBI" id="CHEBI:29105"/>
    </cofactor>
    <text evidence="7">Binds 1 zinc ion per subunit.</text>
</comment>
<evidence type="ECO:0000256" key="7">
    <source>
        <dbReference type="PIRSR" id="PIRSR601765-1"/>
    </source>
</evidence>
<dbReference type="PANTHER" id="PTHR11002">
    <property type="entry name" value="CARBONIC ANHYDRASE"/>
    <property type="match status" value="1"/>
</dbReference>
<feature type="binding site" evidence="7">
    <location>
        <position position="52"/>
    </location>
    <ligand>
        <name>Zn(2+)</name>
        <dbReference type="ChEBI" id="CHEBI:29105"/>
    </ligand>
</feature>
<name>A0A3A1U231_9MICO</name>
<dbReference type="GO" id="GO:0004089">
    <property type="term" value="F:carbonate dehydratase activity"/>
    <property type="evidence" value="ECO:0007669"/>
    <property type="project" value="UniProtKB-EC"/>
</dbReference>
<evidence type="ECO:0000256" key="6">
    <source>
        <dbReference type="ARBA" id="ARBA00048348"/>
    </source>
</evidence>
<comment type="catalytic activity">
    <reaction evidence="6">
        <text>hydrogencarbonate + H(+) = CO2 + H2O</text>
        <dbReference type="Rhea" id="RHEA:10748"/>
        <dbReference type="ChEBI" id="CHEBI:15377"/>
        <dbReference type="ChEBI" id="CHEBI:15378"/>
        <dbReference type="ChEBI" id="CHEBI:16526"/>
        <dbReference type="ChEBI" id="CHEBI:17544"/>
        <dbReference type="EC" id="4.2.1.1"/>
    </reaction>
</comment>
<dbReference type="InterPro" id="IPR036874">
    <property type="entry name" value="Carbonic_anhydrase_sf"/>
</dbReference>
<evidence type="ECO:0000313" key="9">
    <source>
        <dbReference type="Proteomes" id="UP000265742"/>
    </source>
</evidence>
<dbReference type="EMBL" id="QXTG01000001">
    <property type="protein sequence ID" value="RIX30904.1"/>
    <property type="molecule type" value="Genomic_DNA"/>
</dbReference>
<dbReference type="SUPFAM" id="SSF53056">
    <property type="entry name" value="beta-carbonic anhydrase, cab"/>
    <property type="match status" value="1"/>
</dbReference>
<dbReference type="Gene3D" id="3.40.1050.10">
    <property type="entry name" value="Carbonic anhydrase"/>
    <property type="match status" value="1"/>
</dbReference>
<dbReference type="AlphaFoldDB" id="A0A3A1U231"/>
<dbReference type="Proteomes" id="UP000265742">
    <property type="component" value="Unassembled WGS sequence"/>
</dbReference>
<sequence>MSTERAATAAWQRLADGNERFVADRPEHPRQDAHRRAELAEGQRPVATILGCSDSRVAAEVLFDQGLGDLFVIRNAGQVASASAIASVEYAVGVLGVPLVVVLAHDRCGAVQAAIDASAPDAPPLPPLIAAHIQAIRPAVRAAHDGDAAAVGEAHLESTVASLLAASDLLSATVADGTVDVVGANYRLAEGRVERRFAVGATS</sequence>